<dbReference type="InterPro" id="IPR006115">
    <property type="entry name" value="6PGDH_NADP-bd"/>
</dbReference>
<evidence type="ECO:0000313" key="6">
    <source>
        <dbReference type="Proteomes" id="UP000698028"/>
    </source>
</evidence>
<comment type="caution">
    <text evidence="5">The sequence shown here is derived from an EMBL/GenBank/DDBJ whole genome shotgun (WGS) entry which is preliminary data.</text>
</comment>
<dbReference type="Pfam" id="PF14833">
    <property type="entry name" value="NAD_binding_11"/>
    <property type="match status" value="1"/>
</dbReference>
<accession>A0ABS6V4F3</accession>
<dbReference type="InterPro" id="IPR029154">
    <property type="entry name" value="HIBADH-like_NADP-bd"/>
</dbReference>
<dbReference type="EMBL" id="JAHVAH010000001">
    <property type="protein sequence ID" value="MBW0144429.1"/>
    <property type="molecule type" value="Genomic_DNA"/>
</dbReference>
<name>A0ABS6V4F3_9SPHN</name>
<dbReference type="RefSeq" id="WP_218632426.1">
    <property type="nucleotide sequence ID" value="NZ_JAHVAH010000001.1"/>
</dbReference>
<dbReference type="InterPro" id="IPR015815">
    <property type="entry name" value="HIBADH-related"/>
</dbReference>
<gene>
    <name evidence="5" type="ORF">KTQ36_03860</name>
</gene>
<keyword evidence="6" id="KW-1185">Reference proteome</keyword>
<dbReference type="PIRSF" id="PIRSF000103">
    <property type="entry name" value="HIBADH"/>
    <property type="match status" value="1"/>
</dbReference>
<feature type="domain" description="3-hydroxyisobutyrate dehydrogenase-like NAD-binding" evidence="4">
    <location>
        <begin position="161"/>
        <end position="279"/>
    </location>
</feature>
<dbReference type="PANTHER" id="PTHR43580:SF2">
    <property type="entry name" value="CYTOKINE-LIKE NUCLEAR FACTOR N-PAC"/>
    <property type="match status" value="1"/>
</dbReference>
<reference evidence="5 6" key="1">
    <citation type="submission" date="2021-07" db="EMBL/GenBank/DDBJ databases">
        <title>The draft genome sequence of Sphingomicrobium sp. B8.</title>
        <authorList>
            <person name="Mu L."/>
        </authorList>
    </citation>
    <scope>NUCLEOTIDE SEQUENCE [LARGE SCALE GENOMIC DNA]</scope>
    <source>
        <strain evidence="5 6">B8</strain>
    </source>
</reference>
<proteinExistence type="predicted"/>
<keyword evidence="1" id="KW-0560">Oxidoreductase</keyword>
<evidence type="ECO:0000259" key="4">
    <source>
        <dbReference type="Pfam" id="PF14833"/>
    </source>
</evidence>
<feature type="domain" description="6-phosphogluconate dehydrogenase NADP-binding" evidence="3">
    <location>
        <begin position="4"/>
        <end position="155"/>
    </location>
</feature>
<evidence type="ECO:0000313" key="5">
    <source>
        <dbReference type="EMBL" id="MBW0144429.1"/>
    </source>
</evidence>
<sequence>MTRKVGLVGVGTLGDPVARHLVAAGHDLTLYNRTRAKAEAVEGARVADDAASLIAECDVIFLVLATEEQSDEVLGSASDLSGKTIVQLATTSPDYSEGLQTRISEAAGVYVEAPISGSRVPAERGELVAMLAGEPQAKASVRDLFEPFTAKLIDCGAVPKGIAMKLASNVMLGPLMLGIVESMAFAKRAGLDLETFGALLKNSQMASPILGVKVDKILSGDWSPQAQMDNVITSGGDAVKLAHRLGMEGTLLEHALVHVEKACAAGLDKEDVAAVFKLLADEPKA</sequence>
<evidence type="ECO:0000256" key="1">
    <source>
        <dbReference type="ARBA" id="ARBA00023002"/>
    </source>
</evidence>
<keyword evidence="2" id="KW-0520">NAD</keyword>
<evidence type="ECO:0000259" key="3">
    <source>
        <dbReference type="Pfam" id="PF03446"/>
    </source>
</evidence>
<protein>
    <submittedName>
        <fullName evidence="5">NAD(P)-dependent oxidoreductase</fullName>
    </submittedName>
</protein>
<evidence type="ECO:0000256" key="2">
    <source>
        <dbReference type="ARBA" id="ARBA00023027"/>
    </source>
</evidence>
<dbReference type="PANTHER" id="PTHR43580">
    <property type="entry name" value="OXIDOREDUCTASE GLYR1-RELATED"/>
    <property type="match status" value="1"/>
</dbReference>
<dbReference type="InterPro" id="IPR051265">
    <property type="entry name" value="HIBADH-related_NP60_sf"/>
</dbReference>
<dbReference type="Pfam" id="PF03446">
    <property type="entry name" value="NAD_binding_2"/>
    <property type="match status" value="1"/>
</dbReference>
<organism evidence="5 6">
    <name type="scientific">Sphingomicrobium clamense</name>
    <dbReference type="NCBI Taxonomy" id="2851013"/>
    <lineage>
        <taxon>Bacteria</taxon>
        <taxon>Pseudomonadati</taxon>
        <taxon>Pseudomonadota</taxon>
        <taxon>Alphaproteobacteria</taxon>
        <taxon>Sphingomonadales</taxon>
        <taxon>Sphingomonadaceae</taxon>
        <taxon>Sphingomicrobium</taxon>
    </lineage>
</organism>
<dbReference type="Proteomes" id="UP000698028">
    <property type="component" value="Unassembled WGS sequence"/>
</dbReference>